<dbReference type="InterPro" id="IPR009856">
    <property type="entry name" value="Lir1"/>
</dbReference>
<dbReference type="GeneID" id="103708055"/>
<dbReference type="RefSeq" id="XP_008791038.2">
    <property type="nucleotide sequence ID" value="XM_008792816.4"/>
</dbReference>
<dbReference type="Pfam" id="PF07207">
    <property type="entry name" value="Lir1"/>
    <property type="match status" value="1"/>
</dbReference>
<dbReference type="PANTHER" id="PTHR36762">
    <property type="entry name" value="LIGHT-REGULATED PROTEIN 1, CHLOROPLASTIC"/>
    <property type="match status" value="1"/>
</dbReference>
<name>A0A8B7C3N4_PHODC</name>
<dbReference type="OrthoDB" id="2011897at2759"/>
<dbReference type="PANTHER" id="PTHR36762:SF2">
    <property type="entry name" value="LIGHT-REGULATED PROTEIN 1, CHLOROPLASTIC"/>
    <property type="match status" value="1"/>
</dbReference>
<evidence type="ECO:0000313" key="1">
    <source>
        <dbReference type="Proteomes" id="UP000228380"/>
    </source>
</evidence>
<dbReference type="AlphaFoldDB" id="A0A8B7C3N4"/>
<dbReference type="Proteomes" id="UP000228380">
    <property type="component" value="Chromosome 14"/>
</dbReference>
<dbReference type="GO" id="GO:0009507">
    <property type="term" value="C:chloroplast"/>
    <property type="evidence" value="ECO:0007669"/>
    <property type="project" value="InterPro"/>
</dbReference>
<reference evidence="2" key="2">
    <citation type="submission" date="2025-08" db="UniProtKB">
        <authorList>
            <consortium name="RefSeq"/>
        </authorList>
    </citation>
    <scope>IDENTIFICATION</scope>
    <source>
        <tissue evidence="2">Young leaves</tissue>
    </source>
</reference>
<reference evidence="1" key="1">
    <citation type="journal article" date="2019" name="Nat. Commun.">
        <title>Genome-wide association mapping of date palm fruit traits.</title>
        <authorList>
            <person name="Hazzouri K.M."/>
            <person name="Gros-Balthazard M."/>
            <person name="Flowers J.M."/>
            <person name="Copetti D."/>
            <person name="Lemansour A."/>
            <person name="Lebrun M."/>
            <person name="Masmoudi K."/>
            <person name="Ferrand S."/>
            <person name="Dhar M.I."/>
            <person name="Fresquez Z.A."/>
            <person name="Rosas U."/>
            <person name="Zhang J."/>
            <person name="Talag J."/>
            <person name="Lee S."/>
            <person name="Kudrna D."/>
            <person name="Powell R.F."/>
            <person name="Leitch I.J."/>
            <person name="Krueger R.R."/>
            <person name="Wing R.A."/>
            <person name="Amiri K.M.A."/>
            <person name="Purugganan M.D."/>
        </authorList>
    </citation>
    <scope>NUCLEOTIDE SEQUENCE [LARGE SCALE GENOMIC DNA]</scope>
    <source>
        <strain evidence="1">cv. Khalas</strain>
    </source>
</reference>
<evidence type="ECO:0000313" key="2">
    <source>
        <dbReference type="RefSeq" id="XP_008791038.2"/>
    </source>
</evidence>
<accession>A0A8B7C3N4</accession>
<sequence length="138" mass="14800">MQAAAVCFTGPLPVKGTKTLVPRRSSKPLRTLISPRAVAVTTFETSTIDYSSSISVFPMEACDIIGGEACNAKMFPEAKLAVSSSGAKSTAALQEIDRDYIEYNEPKTVFPGEACDDLGGEFCEAEYLMGVYREEALA</sequence>
<dbReference type="KEGG" id="pda:103708055"/>
<gene>
    <name evidence="2" type="primary">LOC103708055</name>
</gene>
<organism evidence="1 2">
    <name type="scientific">Phoenix dactylifera</name>
    <name type="common">Date palm</name>
    <dbReference type="NCBI Taxonomy" id="42345"/>
    <lineage>
        <taxon>Eukaryota</taxon>
        <taxon>Viridiplantae</taxon>
        <taxon>Streptophyta</taxon>
        <taxon>Embryophyta</taxon>
        <taxon>Tracheophyta</taxon>
        <taxon>Spermatophyta</taxon>
        <taxon>Magnoliopsida</taxon>
        <taxon>Liliopsida</taxon>
        <taxon>Arecaceae</taxon>
        <taxon>Coryphoideae</taxon>
        <taxon>Phoeniceae</taxon>
        <taxon>Phoenix</taxon>
    </lineage>
</organism>
<keyword evidence="1" id="KW-1185">Reference proteome</keyword>
<protein>
    <submittedName>
        <fullName evidence="2">Light-regulated protein, chloroplastic</fullName>
    </submittedName>
</protein>
<proteinExistence type="predicted"/>